<comment type="similarity">
    <text evidence="1 3">Belongs to the DapA family.</text>
</comment>
<dbReference type="Gene3D" id="3.20.20.70">
    <property type="entry name" value="Aldolase class I"/>
    <property type="match status" value="1"/>
</dbReference>
<dbReference type="EMBL" id="LQQA01000017">
    <property type="protein sequence ID" value="ORX13814.1"/>
    <property type="molecule type" value="Genomic_DNA"/>
</dbReference>
<dbReference type="PIRSF" id="PIRSF001365">
    <property type="entry name" value="DHDPS"/>
    <property type="match status" value="1"/>
</dbReference>
<evidence type="ECO:0000256" key="1">
    <source>
        <dbReference type="ARBA" id="ARBA00007592"/>
    </source>
</evidence>
<evidence type="ECO:0000256" key="2">
    <source>
        <dbReference type="ARBA" id="ARBA00023239"/>
    </source>
</evidence>
<dbReference type="GO" id="GO:0008840">
    <property type="term" value="F:4-hydroxy-tetrahydrodipicolinate synthase activity"/>
    <property type="evidence" value="ECO:0007669"/>
    <property type="project" value="TreeGrafter"/>
</dbReference>
<dbReference type="InterPro" id="IPR002220">
    <property type="entry name" value="DapA-like"/>
</dbReference>
<name>A0A1X2F5W5_9MYCO</name>
<proteinExistence type="inferred from homology"/>
<dbReference type="SMART" id="SM01130">
    <property type="entry name" value="DHDPS"/>
    <property type="match status" value="1"/>
</dbReference>
<dbReference type="Pfam" id="PF00701">
    <property type="entry name" value="DHDPS"/>
    <property type="match status" value="1"/>
</dbReference>
<gene>
    <name evidence="5" type="ORF">AWC31_28930</name>
</gene>
<dbReference type="CDD" id="cd00408">
    <property type="entry name" value="DHDPS-like"/>
    <property type="match status" value="1"/>
</dbReference>
<evidence type="ECO:0000313" key="6">
    <source>
        <dbReference type="Proteomes" id="UP000193964"/>
    </source>
</evidence>
<dbReference type="OrthoDB" id="8995637at2"/>
<dbReference type="Proteomes" id="UP000193964">
    <property type="component" value="Unassembled WGS sequence"/>
</dbReference>
<protein>
    <submittedName>
        <fullName evidence="5">Dihydrodipicolinate synthase family protein</fullName>
    </submittedName>
</protein>
<dbReference type="PANTHER" id="PTHR12128">
    <property type="entry name" value="DIHYDRODIPICOLINATE SYNTHASE"/>
    <property type="match status" value="1"/>
</dbReference>
<dbReference type="RefSeq" id="WP_085145601.1">
    <property type="nucleotide sequence ID" value="NZ_JACKUA010000012.1"/>
</dbReference>
<dbReference type="PRINTS" id="PR00146">
    <property type="entry name" value="DHPICSNTHASE"/>
</dbReference>
<dbReference type="GO" id="GO:0005829">
    <property type="term" value="C:cytosol"/>
    <property type="evidence" value="ECO:0007669"/>
    <property type="project" value="TreeGrafter"/>
</dbReference>
<evidence type="ECO:0000313" key="5">
    <source>
        <dbReference type="EMBL" id="ORX13814.1"/>
    </source>
</evidence>
<dbReference type="SUPFAM" id="SSF51569">
    <property type="entry name" value="Aldolase"/>
    <property type="match status" value="1"/>
</dbReference>
<dbReference type="PANTHER" id="PTHR12128:SF66">
    <property type="entry name" value="4-HYDROXY-2-OXOGLUTARATE ALDOLASE, MITOCHONDRIAL"/>
    <property type="match status" value="1"/>
</dbReference>
<accession>A0A1X2F5W5</accession>
<organism evidence="5 6">
    <name type="scientific">Mycolicibacterium wolinskyi</name>
    <dbReference type="NCBI Taxonomy" id="59750"/>
    <lineage>
        <taxon>Bacteria</taxon>
        <taxon>Bacillati</taxon>
        <taxon>Actinomycetota</taxon>
        <taxon>Actinomycetes</taxon>
        <taxon>Mycobacteriales</taxon>
        <taxon>Mycobacteriaceae</taxon>
        <taxon>Mycolicibacterium</taxon>
    </lineage>
</organism>
<comment type="caution">
    <text evidence="5">The sequence shown here is derived from an EMBL/GenBank/DDBJ whole genome shotgun (WGS) entry which is preliminary data.</text>
</comment>
<sequence length="302" mass="31602">MHTSRPAPTGLVPILATPFDPDGQLDLASLRSLIEFQMRCGVDGLAVFGMASEGFALTRAERAAILREVRAVAGSELPLVAGVNATSTVTALEMAEEAVEGGADHLMVLPPYLAKPSQEQVWEFVTEVAATAGVPVMVQDAPGVTGVNIGVAQIVKLAAVPGIASVKVEAPPTPVKIAAIVAATATDFAVLGGQNAQDLIEEYDNGAVGTMPACEFSDHLRAVLDAFSAGRRAEARAAFDRLQPLIRLGVRPGQAWSVHKHVLVRRGIIASERVRLPARPLDAVTQKALDEVLAGLTIDADC</sequence>
<feature type="binding site" evidence="4">
    <location>
        <position position="211"/>
    </location>
    <ligand>
        <name>pyruvate</name>
        <dbReference type="ChEBI" id="CHEBI:15361"/>
    </ligand>
</feature>
<evidence type="ECO:0000256" key="4">
    <source>
        <dbReference type="PIRSR" id="PIRSR001365-2"/>
    </source>
</evidence>
<reference evidence="5 6" key="1">
    <citation type="submission" date="2016-01" db="EMBL/GenBank/DDBJ databases">
        <title>The new phylogeny of the genus Mycobacterium.</title>
        <authorList>
            <person name="Tarcisio F."/>
            <person name="Conor M."/>
            <person name="Antonella G."/>
            <person name="Elisabetta G."/>
            <person name="Giulia F.S."/>
            <person name="Sara T."/>
            <person name="Anna F."/>
            <person name="Clotilde B."/>
            <person name="Roberto B."/>
            <person name="Veronica D.S."/>
            <person name="Fabio R."/>
            <person name="Monica P."/>
            <person name="Olivier J."/>
            <person name="Enrico T."/>
            <person name="Nicola S."/>
        </authorList>
    </citation>
    <scope>NUCLEOTIDE SEQUENCE [LARGE SCALE GENOMIC DNA]</scope>
    <source>
        <strain evidence="5 6">ATCC 700010</strain>
    </source>
</reference>
<dbReference type="InterPro" id="IPR013785">
    <property type="entry name" value="Aldolase_TIM"/>
</dbReference>
<dbReference type="AlphaFoldDB" id="A0A1X2F5W5"/>
<evidence type="ECO:0000256" key="3">
    <source>
        <dbReference type="PIRNR" id="PIRNR001365"/>
    </source>
</evidence>
<keyword evidence="2 3" id="KW-0456">Lyase</keyword>